<dbReference type="RefSeq" id="WP_190408363.1">
    <property type="nucleotide sequence ID" value="NZ_JACJRF010000033.1"/>
</dbReference>
<proteinExistence type="predicted"/>
<dbReference type="InterPro" id="IPR021481">
    <property type="entry name" value="DUF3134"/>
</dbReference>
<name>A0ABR8CRX2_9NOST</name>
<gene>
    <name evidence="1" type="ORF">H6G18_17545</name>
</gene>
<keyword evidence="2" id="KW-1185">Reference proteome</keyword>
<dbReference type="Proteomes" id="UP000607281">
    <property type="component" value="Unassembled WGS sequence"/>
</dbReference>
<organism evidence="1 2">
    <name type="scientific">Anabaena subtropica FACHB-260</name>
    <dbReference type="NCBI Taxonomy" id="2692884"/>
    <lineage>
        <taxon>Bacteria</taxon>
        <taxon>Bacillati</taxon>
        <taxon>Cyanobacteriota</taxon>
        <taxon>Cyanophyceae</taxon>
        <taxon>Nostocales</taxon>
        <taxon>Nostocaceae</taxon>
        <taxon>Anabaena</taxon>
    </lineage>
</organism>
<accession>A0ABR8CRX2</accession>
<dbReference type="EMBL" id="JACJRF010000033">
    <property type="protein sequence ID" value="MBD2345936.1"/>
    <property type="molecule type" value="Genomic_DNA"/>
</dbReference>
<sequence>MIKLSNPALHEEPRHQLGAIIPLKQEESLLNWLQSTGRLVSFQPIDYYYEDEVEDEEEYVEEFVDTYDLDAEEIEDLEE</sequence>
<evidence type="ECO:0000313" key="2">
    <source>
        <dbReference type="Proteomes" id="UP000607281"/>
    </source>
</evidence>
<comment type="caution">
    <text evidence="1">The sequence shown here is derived from an EMBL/GenBank/DDBJ whole genome shotgun (WGS) entry which is preliminary data.</text>
</comment>
<evidence type="ECO:0000313" key="1">
    <source>
        <dbReference type="EMBL" id="MBD2345936.1"/>
    </source>
</evidence>
<dbReference type="Pfam" id="PF11332">
    <property type="entry name" value="DUF3134"/>
    <property type="match status" value="1"/>
</dbReference>
<reference evidence="1 2" key="1">
    <citation type="journal article" date="2020" name="ISME J.">
        <title>Comparative genomics reveals insights into cyanobacterial evolution and habitat adaptation.</title>
        <authorList>
            <person name="Chen M.Y."/>
            <person name="Teng W.K."/>
            <person name="Zhao L."/>
            <person name="Hu C.X."/>
            <person name="Zhou Y.K."/>
            <person name="Han B.P."/>
            <person name="Song L.R."/>
            <person name="Shu W.S."/>
        </authorList>
    </citation>
    <scope>NUCLEOTIDE SEQUENCE [LARGE SCALE GENOMIC DNA]</scope>
    <source>
        <strain evidence="1 2">FACHB-260</strain>
    </source>
</reference>
<protein>
    <submittedName>
        <fullName evidence="1">DUF3134 family protein</fullName>
    </submittedName>
</protein>